<organism evidence="1 2">
    <name type="scientific">Paramagnetospirillum kuznetsovii</name>
    <dbReference type="NCBI Taxonomy" id="2053833"/>
    <lineage>
        <taxon>Bacteria</taxon>
        <taxon>Pseudomonadati</taxon>
        <taxon>Pseudomonadota</taxon>
        <taxon>Alphaproteobacteria</taxon>
        <taxon>Rhodospirillales</taxon>
        <taxon>Magnetospirillaceae</taxon>
        <taxon>Paramagnetospirillum</taxon>
    </lineage>
</organism>
<sequence>MSTATSAITSLELGLAVTANLMAQGTTANANINYTRSALGKVDARERIPLVVGFAGSKIPEGNQVPLPQFGWVFGPHVALDPASQKLTLVQGVRDHTLTAEISVPGWWPYINLDVESAWIANWNEGESAKSALDGEENLTAKRSIVKHLSPNRADFDGLSEALARATFGGSLANTRIIDTSPNTVTVCGSETTILIYGSSIWRGSQVYLNGIKATQIDVLPDMAGLAATFDSSKLPKAMTDAELVVWTRDGPARALRNIVSPKNCNGTAEPNPNLPGNMSSSVTHYLVNTGGMLTVKTGSPLKDYASLSLQVRPTTPRGGVPATWISGTGAVSASNDGLTYAQKITLDPEDINLKGKSAPLLEARLVVTRHPGGDPEYKPISAQIVYYGSEPQAAVSTDGPMTKLDQPITVSLPQKAKLAFPGFSPGKSKIKATINSDFPLKVAQNYDAESNQLSLVLLLAPKTGGKTEADLRSAARTITLEWADKGTPPFQPTTVSLPAAAK</sequence>
<reference evidence="1 2" key="1">
    <citation type="submission" date="2017-11" db="EMBL/GenBank/DDBJ databases">
        <title>Draft genome sequence of magnetotactic bacterium Magnetospirillum kuznetsovii LBB-42.</title>
        <authorList>
            <person name="Grouzdev D.S."/>
            <person name="Rysina M.S."/>
            <person name="Baslerov R.V."/>
            <person name="Koziaeva V."/>
        </authorList>
    </citation>
    <scope>NUCLEOTIDE SEQUENCE [LARGE SCALE GENOMIC DNA]</scope>
    <source>
        <strain evidence="1 2">LBB-42</strain>
    </source>
</reference>
<name>A0A364NTT1_9PROT</name>
<evidence type="ECO:0000313" key="1">
    <source>
        <dbReference type="EMBL" id="RAU20484.1"/>
    </source>
</evidence>
<dbReference type="Proteomes" id="UP000251075">
    <property type="component" value="Unassembled WGS sequence"/>
</dbReference>
<evidence type="ECO:0000313" key="2">
    <source>
        <dbReference type="Proteomes" id="UP000251075"/>
    </source>
</evidence>
<protein>
    <submittedName>
        <fullName evidence="1">Uncharacterized protein</fullName>
    </submittedName>
</protein>
<proteinExistence type="predicted"/>
<dbReference type="EMBL" id="PGTO01000022">
    <property type="protein sequence ID" value="RAU20484.1"/>
    <property type="molecule type" value="Genomic_DNA"/>
</dbReference>
<comment type="caution">
    <text evidence="1">The sequence shown here is derived from an EMBL/GenBank/DDBJ whole genome shotgun (WGS) entry which is preliminary data.</text>
</comment>
<gene>
    <name evidence="1" type="ORF">CU669_18240</name>
</gene>
<keyword evidence="2" id="KW-1185">Reference proteome</keyword>
<accession>A0A364NTT1</accession>
<dbReference type="AlphaFoldDB" id="A0A364NTT1"/>